<evidence type="ECO:0000313" key="3">
    <source>
        <dbReference type="EMBL" id="SEE42926.1"/>
    </source>
</evidence>
<dbReference type="RefSeq" id="WP_074829676.1">
    <property type="nucleotide sequence ID" value="NZ_FNTI01000001.1"/>
</dbReference>
<protein>
    <submittedName>
        <fullName evidence="3">Uncharacterized protein</fullName>
    </submittedName>
</protein>
<dbReference type="Proteomes" id="UP000183208">
    <property type="component" value="Unassembled WGS sequence"/>
</dbReference>
<dbReference type="EMBL" id="FNTI01000001">
    <property type="protein sequence ID" value="SEE42902.1"/>
    <property type="molecule type" value="Genomic_DNA"/>
</dbReference>
<accession>A0A1H5IRS0</accession>
<feature type="transmembrane region" description="Helical" evidence="1">
    <location>
        <begin position="47"/>
        <end position="71"/>
    </location>
</feature>
<evidence type="ECO:0000313" key="4">
    <source>
        <dbReference type="Proteomes" id="UP000183208"/>
    </source>
</evidence>
<gene>
    <name evidence="2" type="ORF">SAMN05444171_7444</name>
    <name evidence="3" type="ORF">SAMN05444171_7445</name>
</gene>
<dbReference type="EMBL" id="FNTI01000001">
    <property type="protein sequence ID" value="SEE42926.1"/>
    <property type="molecule type" value="Genomic_DNA"/>
</dbReference>
<reference evidence="3 4" key="1">
    <citation type="submission" date="2016-10" db="EMBL/GenBank/DDBJ databases">
        <authorList>
            <person name="de Groot N.N."/>
        </authorList>
    </citation>
    <scope>NUCLEOTIDE SEQUENCE [LARGE SCALE GENOMIC DNA]</scope>
    <source>
        <strain evidence="3 4">GAS522</strain>
    </source>
</reference>
<keyword evidence="1" id="KW-0472">Membrane</keyword>
<name>A0A1H5IRS0_9BRAD</name>
<keyword evidence="1" id="KW-0812">Transmembrane</keyword>
<evidence type="ECO:0000313" key="2">
    <source>
        <dbReference type="EMBL" id="SEE42902.1"/>
    </source>
</evidence>
<proteinExistence type="predicted"/>
<sequence length="81" mass="8734">MRAYLRLLLLFALTAGAAYLASRLLVPNAVPVADSEQPQWYLQLAFVLRSIELIGLGGIVLVLVAGLAAWFGGRSPTKPVR</sequence>
<evidence type="ECO:0000256" key="1">
    <source>
        <dbReference type="SAM" id="Phobius"/>
    </source>
</evidence>
<keyword evidence="1" id="KW-1133">Transmembrane helix</keyword>
<dbReference type="AlphaFoldDB" id="A0A1H5IRS0"/>
<organism evidence="3 4">
    <name type="scientific">Bradyrhizobium lablabi</name>
    <dbReference type="NCBI Taxonomy" id="722472"/>
    <lineage>
        <taxon>Bacteria</taxon>
        <taxon>Pseudomonadati</taxon>
        <taxon>Pseudomonadota</taxon>
        <taxon>Alphaproteobacteria</taxon>
        <taxon>Hyphomicrobiales</taxon>
        <taxon>Nitrobacteraceae</taxon>
        <taxon>Bradyrhizobium</taxon>
    </lineage>
</organism>